<dbReference type="RefSeq" id="WP_284679700.1">
    <property type="nucleotide sequence ID" value="NZ_CP060096.1"/>
</dbReference>
<evidence type="ECO:0000256" key="3">
    <source>
        <dbReference type="ARBA" id="ARBA00022490"/>
    </source>
</evidence>
<keyword evidence="7" id="KW-0966">Cell projection</keyword>
<sequence>MINPYQQYKENSILTASPEELVLMLYNGILRFTEEAKIAIENKDFERANNSIIRAQDIVSELSATLDMEYDISKNLYSMYDYIMRRLIEANLKKDISILDEVKELVKDLKEAWSEALNRIRSKVYAKG</sequence>
<evidence type="ECO:0000256" key="1">
    <source>
        <dbReference type="ARBA" id="ARBA00004514"/>
    </source>
</evidence>
<keyword evidence="7" id="KW-0282">Flagellum</keyword>
<dbReference type="GO" id="GO:0005829">
    <property type="term" value="C:cytosol"/>
    <property type="evidence" value="ECO:0007669"/>
    <property type="project" value="UniProtKB-SubCell"/>
</dbReference>
<dbReference type="NCBIfam" id="TIGR00208">
    <property type="entry name" value="fliS"/>
    <property type="match status" value="1"/>
</dbReference>
<reference evidence="7" key="1">
    <citation type="submission" date="2020-08" db="EMBL/GenBank/DDBJ databases">
        <title>Genomic insights into the carbon and energy metabolism of the first obligate autotrophic acetogenic bacterium Aceticella autotrophica gen. nov., sp. nov.</title>
        <authorList>
            <person name="Toshchakov S.V."/>
            <person name="Elcheninov A.G."/>
            <person name="Kublanov I.V."/>
            <person name="Frolov E.N."/>
            <person name="Lebedinsky A.V."/>
        </authorList>
    </citation>
    <scope>NUCLEOTIDE SEQUENCE</scope>
    <source>
        <strain evidence="7">3443-3Ac</strain>
    </source>
</reference>
<dbReference type="Pfam" id="PF02561">
    <property type="entry name" value="FliS"/>
    <property type="match status" value="1"/>
</dbReference>
<keyword evidence="7" id="KW-0969">Cilium</keyword>
<keyword evidence="5" id="KW-0143">Chaperone</keyword>
<dbReference type="InterPro" id="IPR036584">
    <property type="entry name" value="FliS_sf"/>
</dbReference>
<dbReference type="EMBL" id="CP060096">
    <property type="protein sequence ID" value="QSZ27008.1"/>
    <property type="molecule type" value="Genomic_DNA"/>
</dbReference>
<evidence type="ECO:0000256" key="4">
    <source>
        <dbReference type="ARBA" id="ARBA00022795"/>
    </source>
</evidence>
<name>A0A975GA24_9THEO</name>
<gene>
    <name evidence="7" type="primary">fliS</name>
    <name evidence="7" type="ORF">ACETAC_09080</name>
</gene>
<protein>
    <recommendedName>
        <fullName evidence="6">Flagellar secretion chaperone FliS</fullName>
    </recommendedName>
</protein>
<dbReference type="CDD" id="cd16098">
    <property type="entry name" value="FliS"/>
    <property type="match status" value="1"/>
</dbReference>
<dbReference type="Gene3D" id="1.20.120.340">
    <property type="entry name" value="Flagellar protein FliS"/>
    <property type="match status" value="1"/>
</dbReference>
<keyword evidence="3 6" id="KW-0963">Cytoplasm</keyword>
<organism evidence="7 8">
    <name type="scientific">Aceticella autotrophica</name>
    <dbReference type="NCBI Taxonomy" id="2755338"/>
    <lineage>
        <taxon>Bacteria</taxon>
        <taxon>Bacillati</taxon>
        <taxon>Bacillota</taxon>
        <taxon>Clostridia</taxon>
        <taxon>Thermoanaerobacterales</taxon>
        <taxon>Thermoanaerobacteraceae</taxon>
        <taxon>Aceticella</taxon>
    </lineage>
</organism>
<evidence type="ECO:0000256" key="6">
    <source>
        <dbReference type="PIRNR" id="PIRNR039090"/>
    </source>
</evidence>
<evidence type="ECO:0000256" key="2">
    <source>
        <dbReference type="ARBA" id="ARBA00008787"/>
    </source>
</evidence>
<accession>A0A975GA24</accession>
<dbReference type="SUPFAM" id="SSF101116">
    <property type="entry name" value="Flagellar export chaperone FliS"/>
    <property type="match status" value="1"/>
</dbReference>
<dbReference type="AlphaFoldDB" id="A0A975GA24"/>
<dbReference type="PIRSF" id="PIRSF039090">
    <property type="entry name" value="Flis"/>
    <property type="match status" value="1"/>
</dbReference>
<dbReference type="KEGG" id="aaut:ACETAC_09080"/>
<comment type="subcellular location">
    <subcellularLocation>
        <location evidence="1 6">Cytoplasm</location>
        <location evidence="1 6">Cytosol</location>
    </subcellularLocation>
</comment>
<dbReference type="GO" id="GO:0044780">
    <property type="term" value="P:bacterial-type flagellum assembly"/>
    <property type="evidence" value="ECO:0007669"/>
    <property type="project" value="InterPro"/>
</dbReference>
<keyword evidence="4 6" id="KW-1005">Bacterial flagellum biogenesis</keyword>
<dbReference type="PANTHER" id="PTHR34773">
    <property type="entry name" value="FLAGELLAR SECRETION CHAPERONE FLIS"/>
    <property type="match status" value="1"/>
</dbReference>
<dbReference type="Proteomes" id="UP000671913">
    <property type="component" value="Chromosome"/>
</dbReference>
<comment type="similarity">
    <text evidence="2 6">Belongs to the FliS family.</text>
</comment>
<dbReference type="PANTHER" id="PTHR34773:SF1">
    <property type="entry name" value="FLAGELLAR SECRETION CHAPERONE FLIS"/>
    <property type="match status" value="1"/>
</dbReference>
<proteinExistence type="inferred from homology"/>
<evidence type="ECO:0000256" key="5">
    <source>
        <dbReference type="ARBA" id="ARBA00023186"/>
    </source>
</evidence>
<keyword evidence="8" id="KW-1185">Reference proteome</keyword>
<evidence type="ECO:0000313" key="7">
    <source>
        <dbReference type="EMBL" id="QSZ27008.1"/>
    </source>
</evidence>
<evidence type="ECO:0000313" key="8">
    <source>
        <dbReference type="Proteomes" id="UP000671913"/>
    </source>
</evidence>
<dbReference type="InterPro" id="IPR003713">
    <property type="entry name" value="FliS"/>
</dbReference>
<dbReference type="GO" id="GO:0071973">
    <property type="term" value="P:bacterial-type flagellum-dependent cell motility"/>
    <property type="evidence" value="ECO:0007669"/>
    <property type="project" value="TreeGrafter"/>
</dbReference>